<dbReference type="AlphaFoldDB" id="A0AA41X156"/>
<evidence type="ECO:0000313" key="3">
    <source>
        <dbReference type="Proteomes" id="UP001165413"/>
    </source>
</evidence>
<dbReference type="EMBL" id="JANATA010000333">
    <property type="protein sequence ID" value="MCP3430010.1"/>
    <property type="molecule type" value="Genomic_DNA"/>
</dbReference>
<keyword evidence="1" id="KW-0812">Transmembrane</keyword>
<protein>
    <submittedName>
        <fullName evidence="2">Uncharacterized protein</fullName>
    </submittedName>
</protein>
<gene>
    <name evidence="2" type="ORF">NLF92_13805</name>
</gene>
<organism evidence="2 3">
    <name type="scientific">Opacimonas viscosa</name>
    <dbReference type="NCBI Taxonomy" id="2961944"/>
    <lineage>
        <taxon>Bacteria</taxon>
        <taxon>Pseudomonadati</taxon>
        <taxon>Pseudomonadota</taxon>
        <taxon>Gammaproteobacteria</taxon>
        <taxon>Alteromonadales</taxon>
        <taxon>Alteromonadaceae</taxon>
        <taxon>Opacimonas</taxon>
    </lineage>
</organism>
<name>A0AA41X156_9ALTE</name>
<feature type="transmembrane region" description="Helical" evidence="1">
    <location>
        <begin position="51"/>
        <end position="70"/>
    </location>
</feature>
<keyword evidence="3" id="KW-1185">Reference proteome</keyword>
<accession>A0AA41X156</accession>
<evidence type="ECO:0000313" key="2">
    <source>
        <dbReference type="EMBL" id="MCP3430010.1"/>
    </source>
</evidence>
<feature type="non-terminal residue" evidence="2">
    <location>
        <position position="1"/>
    </location>
</feature>
<reference evidence="2" key="1">
    <citation type="submission" date="2022-07" db="EMBL/GenBank/DDBJ databases">
        <title>Characterization of the Novel Bacterium Alteromonas immobilis LMIT006 and Alteromonas gregis LMIT007.</title>
        <authorList>
            <person name="Lin X."/>
        </authorList>
    </citation>
    <scope>NUCLEOTIDE SEQUENCE</scope>
    <source>
        <strain evidence="2">LMIT007</strain>
    </source>
</reference>
<evidence type="ECO:0000256" key="1">
    <source>
        <dbReference type="SAM" id="Phobius"/>
    </source>
</evidence>
<sequence length="77" mass="7991">FVYFAIGVYASEWIRSSAVKARALPVIALWIGFLGLSIAALSGGFEKLPLVYFSLSALSASAIIGTVVLASNAGKAK</sequence>
<proteinExistence type="predicted"/>
<dbReference type="Proteomes" id="UP001165413">
    <property type="component" value="Unassembled WGS sequence"/>
</dbReference>
<feature type="non-terminal residue" evidence="2">
    <location>
        <position position="77"/>
    </location>
</feature>
<keyword evidence="1" id="KW-1133">Transmembrane helix</keyword>
<keyword evidence="1" id="KW-0472">Membrane</keyword>
<dbReference type="RefSeq" id="WP_254102852.1">
    <property type="nucleotide sequence ID" value="NZ_JANATA010000333.1"/>
</dbReference>
<feature type="transmembrane region" description="Helical" evidence="1">
    <location>
        <begin position="23"/>
        <end position="45"/>
    </location>
</feature>
<comment type="caution">
    <text evidence="2">The sequence shown here is derived from an EMBL/GenBank/DDBJ whole genome shotgun (WGS) entry which is preliminary data.</text>
</comment>